<dbReference type="Gene3D" id="3.40.720.10">
    <property type="entry name" value="Alkaline Phosphatase, subunit A"/>
    <property type="match status" value="1"/>
</dbReference>
<dbReference type="EMBL" id="QVTD01000006">
    <property type="protein sequence ID" value="RFU63507.1"/>
    <property type="molecule type" value="Genomic_DNA"/>
</dbReference>
<feature type="transmembrane region" description="Helical" evidence="11">
    <location>
        <begin position="44"/>
        <end position="66"/>
    </location>
</feature>
<feature type="binding site" evidence="10">
    <location>
        <position position="472"/>
    </location>
    <ligand>
        <name>Mn(2+)</name>
        <dbReference type="ChEBI" id="CHEBI:29035"/>
    </ligand>
</feature>
<feature type="domain" description="Sulfatase N-terminal" evidence="12">
    <location>
        <begin position="246"/>
        <end position="535"/>
    </location>
</feature>
<keyword evidence="5 11" id="KW-1133">Transmembrane helix</keyword>
<comment type="caution">
    <text evidence="13">The sequence shown here is derived from an EMBL/GenBank/DDBJ whole genome shotgun (WGS) entry which is preliminary data.</text>
</comment>
<organism evidence="13 14">
    <name type="scientific">Peribacillus glennii</name>
    <dbReference type="NCBI Taxonomy" id="2303991"/>
    <lineage>
        <taxon>Bacteria</taxon>
        <taxon>Bacillati</taxon>
        <taxon>Bacillota</taxon>
        <taxon>Bacilli</taxon>
        <taxon>Bacillales</taxon>
        <taxon>Bacillaceae</taxon>
        <taxon>Peribacillus</taxon>
    </lineage>
</organism>
<feature type="transmembrane region" description="Helical" evidence="11">
    <location>
        <begin position="160"/>
        <end position="181"/>
    </location>
</feature>
<evidence type="ECO:0000256" key="5">
    <source>
        <dbReference type="ARBA" id="ARBA00022989"/>
    </source>
</evidence>
<gene>
    <name evidence="13" type="ORF">D0466_12325</name>
</gene>
<proteinExistence type="inferred from homology"/>
<dbReference type="OrthoDB" id="5901192at2"/>
<comment type="subcellular location">
    <subcellularLocation>
        <location evidence="1">Cell membrane</location>
        <topology evidence="1">Multi-pass membrane protein</topology>
    </subcellularLocation>
</comment>
<dbReference type="Gene3D" id="3.30.1120.170">
    <property type="match status" value="1"/>
</dbReference>
<evidence type="ECO:0000256" key="2">
    <source>
        <dbReference type="ARBA" id="ARBA00009983"/>
    </source>
</evidence>
<dbReference type="InterPro" id="IPR012160">
    <property type="entry name" value="LtaS-like"/>
</dbReference>
<evidence type="ECO:0000313" key="13">
    <source>
        <dbReference type="EMBL" id="RFU63507.1"/>
    </source>
</evidence>
<dbReference type="PANTHER" id="PTHR47371">
    <property type="entry name" value="LIPOTEICHOIC ACID SYNTHASE"/>
    <property type="match status" value="1"/>
</dbReference>
<evidence type="ECO:0000256" key="4">
    <source>
        <dbReference type="ARBA" id="ARBA00022692"/>
    </source>
</evidence>
<keyword evidence="6 7" id="KW-0472">Membrane</keyword>
<reference evidence="13 14" key="1">
    <citation type="submission" date="2018-08" db="EMBL/GenBank/DDBJ databases">
        <title>Bacillus chawlae sp. nov., Bacillus glennii sp. nov., and Bacillus saganii sp. nov. Isolated from the Vehicle Assembly Building at Kennedy Space Center where the Viking Spacecraft were Assembled.</title>
        <authorList>
            <person name="Seuylemezian A."/>
            <person name="Vaishampayan P."/>
        </authorList>
    </citation>
    <scope>NUCLEOTIDE SEQUENCE [LARGE SCALE GENOMIC DNA]</scope>
    <source>
        <strain evidence="13 14">V44-8</strain>
    </source>
</reference>
<dbReference type="InterPro" id="IPR017850">
    <property type="entry name" value="Alkaline_phosphatase_core_sf"/>
</dbReference>
<keyword evidence="9" id="KW-0464">Manganese</keyword>
<dbReference type="CDD" id="cd16015">
    <property type="entry name" value="LTA_synthase"/>
    <property type="match status" value="1"/>
</dbReference>
<keyword evidence="4 11" id="KW-0812">Transmembrane</keyword>
<evidence type="ECO:0000256" key="3">
    <source>
        <dbReference type="ARBA" id="ARBA00022475"/>
    </source>
</evidence>
<dbReference type="Pfam" id="PF00884">
    <property type="entry name" value="Sulfatase"/>
    <property type="match status" value="1"/>
</dbReference>
<feature type="binding site" evidence="10">
    <location>
        <position position="296"/>
    </location>
    <ligand>
        <name>Mn(2+)</name>
        <dbReference type="ChEBI" id="CHEBI:29035"/>
    </ligand>
</feature>
<dbReference type="InterPro" id="IPR000917">
    <property type="entry name" value="Sulfatase_N"/>
</dbReference>
<evidence type="ECO:0000256" key="8">
    <source>
        <dbReference type="PIRSR" id="PIRSR005091-1"/>
    </source>
</evidence>
<feature type="transmembrane region" description="Helical" evidence="11">
    <location>
        <begin position="12"/>
        <end position="32"/>
    </location>
</feature>
<evidence type="ECO:0000259" key="12">
    <source>
        <dbReference type="Pfam" id="PF00884"/>
    </source>
</evidence>
<keyword evidence="14" id="KW-1185">Reference proteome</keyword>
<evidence type="ECO:0000256" key="1">
    <source>
        <dbReference type="ARBA" id="ARBA00004651"/>
    </source>
</evidence>
<sequence length="618" mass="70419">MIRETKISKNDRFFFLFCLLSMWLKTVLVSLTGFDLPVQDLLDVLMVLSGPAGSLILLLGCSFFFGARLNRPLLIMIMSLVTALLYADLLYFRFYIDFVTVSILFQFNNVGGIGPSTFELMKGWDLLLFVDILAAILLARKVKEAKLEPISFDRKRQCAAIGAAFIAVSAIMGLASSPHLFSSAYNRSQMVTAIGPYNYHFYDILTGIRPPIDRVFAGKSDTAGMKEYITRKKNEKHELFGTAKGKNLVLISMESTQDFVVNQKVNGKEITPFLNSLVKESYYFNQIYDQTAQGKTSDSEFMIDTGLYPLSGGSVFVRRPENTFISLPKILKENGNYYAASFHGNDPTFWNREQMYQTLGYDRFFSKKDYKVTHENSINYGIKDIPFFEQSINQMERLPKPYYAKLITLTNHFPFLLNEKDQMISTANTDQDVVNRYVTTIRYQDEAIKTLFGGLKAKGMYDDTVFVLYGDHYGISEKYEPALSEMLGNPPNPVNDTRYKQIPVIIHIPGQKGKTIGTPGGEIDIRETLLHLMGIDTKEFMSFSQDLFTRDSRHPVIFRDGGFVGKTMIAQDNNCYDKKTGQEIEAQACEKYQETVWNEFHLSDEIIYGDLLRFAKVR</sequence>
<evidence type="ECO:0000256" key="10">
    <source>
        <dbReference type="PIRSR" id="PIRSR005091-3"/>
    </source>
</evidence>
<keyword evidence="9" id="KW-0479">Metal-binding</keyword>
<dbReference type="InterPro" id="IPR050448">
    <property type="entry name" value="OpgB/LTA_synthase_biosynth"/>
</dbReference>
<feature type="binding site" evidence="10">
    <location>
        <position position="254"/>
    </location>
    <ligand>
        <name>Mn(2+)</name>
        <dbReference type="ChEBI" id="CHEBI:29035"/>
    </ligand>
</feature>
<keyword evidence="3 7" id="KW-1003">Cell membrane</keyword>
<evidence type="ECO:0000256" key="6">
    <source>
        <dbReference type="ARBA" id="ARBA00023136"/>
    </source>
</evidence>
<protein>
    <submittedName>
        <fullName evidence="13">LTA synthase family protein</fullName>
    </submittedName>
</protein>
<evidence type="ECO:0000256" key="11">
    <source>
        <dbReference type="SAM" id="Phobius"/>
    </source>
</evidence>
<feature type="binding site" evidence="9">
    <location>
        <position position="412"/>
    </location>
    <ligand>
        <name>substrate</name>
    </ligand>
</feature>
<dbReference type="GO" id="GO:0005886">
    <property type="term" value="C:plasma membrane"/>
    <property type="evidence" value="ECO:0007669"/>
    <property type="project" value="UniProtKB-SubCell"/>
</dbReference>
<evidence type="ECO:0000256" key="7">
    <source>
        <dbReference type="PIRNR" id="PIRNR005091"/>
    </source>
</evidence>
<name>A0A372LC91_9BACI</name>
<accession>A0A372LC91</accession>
<dbReference type="SUPFAM" id="SSF53649">
    <property type="entry name" value="Alkaline phosphatase-like"/>
    <property type="match status" value="1"/>
</dbReference>
<feature type="binding site" evidence="10">
    <location>
        <position position="471"/>
    </location>
    <ligand>
        <name>Mn(2+)</name>
        <dbReference type="ChEBI" id="CHEBI:29035"/>
    </ligand>
</feature>
<dbReference type="GO" id="GO:0046872">
    <property type="term" value="F:metal ion binding"/>
    <property type="evidence" value="ECO:0007669"/>
    <property type="project" value="UniProtKB-KW"/>
</dbReference>
<evidence type="ECO:0000256" key="9">
    <source>
        <dbReference type="PIRSR" id="PIRSR005091-2"/>
    </source>
</evidence>
<comment type="similarity">
    <text evidence="2 7">Belongs to the LTA synthase family.</text>
</comment>
<dbReference type="Proteomes" id="UP000262939">
    <property type="component" value="Unassembled WGS sequence"/>
</dbReference>
<feature type="active site" evidence="8">
    <location>
        <position position="296"/>
    </location>
</feature>
<evidence type="ECO:0000313" key="14">
    <source>
        <dbReference type="Proteomes" id="UP000262939"/>
    </source>
</evidence>
<dbReference type="AlphaFoldDB" id="A0A372LC91"/>
<feature type="transmembrane region" description="Helical" evidence="11">
    <location>
        <begin position="123"/>
        <end position="139"/>
    </location>
</feature>
<feature type="transmembrane region" description="Helical" evidence="11">
    <location>
        <begin position="73"/>
        <end position="96"/>
    </location>
</feature>
<dbReference type="PIRSF" id="PIRSF005091">
    <property type="entry name" value="Mmb_sulf_HI1246"/>
    <property type="match status" value="1"/>
</dbReference>
<dbReference type="RefSeq" id="WP_117322872.1">
    <property type="nucleotide sequence ID" value="NZ_QVTD01000006.1"/>
</dbReference>
<dbReference type="PANTHER" id="PTHR47371:SF1">
    <property type="entry name" value="LIPOTEICHOIC ACID SYNTHASE-LIKE YQGS"/>
    <property type="match status" value="1"/>
</dbReference>